<dbReference type="EnsemblPlants" id="AVESA.00010b.r2.6DG1185190.1">
    <property type="protein sequence ID" value="AVESA.00010b.r2.6DG1185190.1.CDS"/>
    <property type="gene ID" value="AVESA.00010b.r2.6DG1185190"/>
</dbReference>
<evidence type="ECO:0000313" key="1">
    <source>
        <dbReference type="EnsemblPlants" id="AVESA.00010b.r2.6DG1185190.1.CDS"/>
    </source>
</evidence>
<keyword evidence="2" id="KW-1185">Reference proteome</keyword>
<proteinExistence type="predicted"/>
<reference evidence="1" key="1">
    <citation type="submission" date="2021-05" db="EMBL/GenBank/DDBJ databases">
        <authorList>
            <person name="Scholz U."/>
            <person name="Mascher M."/>
            <person name="Fiebig A."/>
        </authorList>
    </citation>
    <scope>NUCLEOTIDE SEQUENCE [LARGE SCALE GENOMIC DNA]</scope>
</reference>
<sequence length="880" mass="95976">MPGWRPRKVVCKASLRRRRLWEATCVGVPQIGGGPTSSVGRRDFTSLLGLGRAWRAWFVLLLHPVGYRLLAVEVVPSRVPRSSRPPPKFSLSVLLASSHGSRCDDDGDLKTVLARAGGRQISVRTQHSCIFVAYPVLERKTTTEFNESTMDGQWPQQNSHGADLTMISYGQYNIMSQDHGDDFDGHLGVGHNTNMGNTGAAAAADQAGDSSGGETAGRRHNRKRHKREQIQILEAVYQETPHPDETHRRELGMRVGMTELQVKFWFQNRRSAQKTKEQKRQIKKLQEAHETLQAEHGALRSATENNSCPTCTAVDGSRLDQLLAENARLREQLRRAQALRASSSRRRAEATAPLSMMPPAATNHALPSSSSSRRGALLANPMVPPASGGGSARSQRDTDAMLADIAGRAMQEFCTLVSVGAPVWLPAHDNGEVLDFQQYAEAMFPSIFGPYRAGSVLDGTRKSGDVRREADDLVAIFMDAARWSEMFPGIVASAAVRRVIPPSASQDRMIQLPGKWAVVDASFDGILGHEDGGAPSTCRLLPSGCLIEVKDSSSCKVTWIVNMEYDETTMSAMYHPLIRSGQALGACRWLASFQWQSDYLATMYSDPSPALGDTDITPSGRRKIFEVAQCMTRSFYEAMMCGPRAQPWRSVNGWRGGCGTGFERFEVVAKVVTFFANNGAPGSVVLRARTTLWLPGIPAQQVFDYLRDGYHRGEWDSLANGAPILEEGCFSTGNLTGNVISILRTLASDGTNGNLILQEARTDASCMVLAYATMDDHFMQRAMHNGGLATLSLLPSGLVILPDGHSHPLAPPTSPACSSSIATGHRSNTGSFVSVMYQTLLSGQQPVKPSLESIDNVGNMLCRVIRKIKDVVQTNNIVIA</sequence>
<reference evidence="1" key="2">
    <citation type="submission" date="2025-09" db="UniProtKB">
        <authorList>
            <consortium name="EnsemblPlants"/>
        </authorList>
    </citation>
    <scope>IDENTIFICATION</scope>
</reference>
<protein>
    <submittedName>
        <fullName evidence="1">Uncharacterized protein</fullName>
    </submittedName>
</protein>
<accession>A0ACD5ZL64</accession>
<evidence type="ECO:0000313" key="2">
    <source>
        <dbReference type="Proteomes" id="UP001732700"/>
    </source>
</evidence>
<name>A0ACD5ZL64_AVESA</name>
<organism evidence="1 2">
    <name type="scientific">Avena sativa</name>
    <name type="common">Oat</name>
    <dbReference type="NCBI Taxonomy" id="4498"/>
    <lineage>
        <taxon>Eukaryota</taxon>
        <taxon>Viridiplantae</taxon>
        <taxon>Streptophyta</taxon>
        <taxon>Embryophyta</taxon>
        <taxon>Tracheophyta</taxon>
        <taxon>Spermatophyta</taxon>
        <taxon>Magnoliopsida</taxon>
        <taxon>Liliopsida</taxon>
        <taxon>Poales</taxon>
        <taxon>Poaceae</taxon>
        <taxon>BOP clade</taxon>
        <taxon>Pooideae</taxon>
        <taxon>Poodae</taxon>
        <taxon>Poeae</taxon>
        <taxon>Poeae Chloroplast Group 1 (Aveneae type)</taxon>
        <taxon>Aveninae</taxon>
        <taxon>Avena</taxon>
    </lineage>
</organism>
<dbReference type="Proteomes" id="UP001732700">
    <property type="component" value="Chromosome 6D"/>
</dbReference>